<dbReference type="GO" id="GO:0016887">
    <property type="term" value="F:ATP hydrolysis activity"/>
    <property type="evidence" value="ECO:0007669"/>
    <property type="project" value="InterPro"/>
</dbReference>
<dbReference type="KEGG" id="amah:DLM_1388"/>
<keyword evidence="1" id="KW-0813">Transport</keyword>
<keyword evidence="2" id="KW-1003">Cell membrane</keyword>
<dbReference type="InterPro" id="IPR051120">
    <property type="entry name" value="ABC_AA/LPS_Transport"/>
</dbReference>
<reference evidence="6 7" key="2">
    <citation type="journal article" date="2017" name="Genome Announc.">
        <title>Draft genome sequence of Aquitalea magnusonii strain H3, a plant growth-promoting bacterium of duckweed Lemna minor.</title>
        <authorList>
            <person name="Ishizawa H."/>
            <person name="Kuroda M."/>
            <person name="Ike M."/>
        </authorList>
    </citation>
    <scope>NUCLEOTIDE SEQUENCE [LARGE SCALE GENOMIC DNA]</scope>
    <source>
        <strain evidence="6 7">H3</strain>
    </source>
</reference>
<evidence type="ECO:0000313" key="7">
    <source>
        <dbReference type="Proteomes" id="UP000198290"/>
    </source>
</evidence>
<proteinExistence type="predicted"/>
<dbReference type="PANTHER" id="PTHR45772">
    <property type="entry name" value="CONSERVED COMPONENT OF ABC TRANSPORTER FOR NATURAL AMINO ACIDS-RELATED"/>
    <property type="match status" value="1"/>
</dbReference>
<evidence type="ECO:0000313" key="6">
    <source>
        <dbReference type="EMBL" id="BBF85012.1"/>
    </source>
</evidence>
<keyword evidence="3" id="KW-0547">Nucleotide-binding</keyword>
<organism evidence="6 7">
    <name type="scientific">Aquitalea magnusonii</name>
    <dbReference type="NCBI Taxonomy" id="332411"/>
    <lineage>
        <taxon>Bacteria</taxon>
        <taxon>Pseudomonadati</taxon>
        <taxon>Pseudomonadota</taxon>
        <taxon>Betaproteobacteria</taxon>
        <taxon>Neisseriales</taxon>
        <taxon>Chromobacteriaceae</taxon>
        <taxon>Aquitalea</taxon>
    </lineage>
</organism>
<dbReference type="OrthoDB" id="9776369at2"/>
<dbReference type="Proteomes" id="UP000198290">
    <property type="component" value="Chromosome"/>
</dbReference>
<dbReference type="PANTHER" id="PTHR45772:SF9">
    <property type="entry name" value="CONSERVED COMPONENT OF ABC TRANSPORTER FOR NATURAL AMINO ACIDS"/>
    <property type="match status" value="1"/>
</dbReference>
<dbReference type="InterPro" id="IPR032823">
    <property type="entry name" value="BCA_ABC_TP_C"/>
</dbReference>
<dbReference type="GO" id="GO:0005886">
    <property type="term" value="C:plasma membrane"/>
    <property type="evidence" value="ECO:0007669"/>
    <property type="project" value="TreeGrafter"/>
</dbReference>
<evidence type="ECO:0000256" key="2">
    <source>
        <dbReference type="ARBA" id="ARBA00022475"/>
    </source>
</evidence>
<sequence length="253" mass="27215">MTDTLLELKQLSLSYGGVHALEDISLRLPSGGITGLIGPNGAGKTSLFNVITGFSRPSHGEVHYAGQRIDGLPVPQIARQGIARTFQNLRVFPGMTVFDNVSIGALSQQRFGWRALWSRKQHSAQAVSAATWAALRRTGLDGLAFELAANLSYGKRKYLEIARALALQPGLLILDEPAAGLNDSETAALADFLRQLSQQGLSLLLVEHDLSLVKKICDRVLVLSSGRLLAEGSPEQVMRDPAVITSYLGSEEA</sequence>
<dbReference type="Gene3D" id="3.40.50.300">
    <property type="entry name" value="P-loop containing nucleotide triphosphate hydrolases"/>
    <property type="match status" value="1"/>
</dbReference>
<dbReference type="Pfam" id="PF12399">
    <property type="entry name" value="BCA_ABC_TP_C"/>
    <property type="match status" value="1"/>
</dbReference>
<dbReference type="InterPro" id="IPR027417">
    <property type="entry name" value="P-loop_NTPase"/>
</dbReference>
<dbReference type="RefSeq" id="WP_089084795.1">
    <property type="nucleotide sequence ID" value="NZ_AP018823.1"/>
</dbReference>
<evidence type="ECO:0000256" key="1">
    <source>
        <dbReference type="ARBA" id="ARBA00022448"/>
    </source>
</evidence>
<dbReference type="GO" id="GO:0005524">
    <property type="term" value="F:ATP binding"/>
    <property type="evidence" value="ECO:0007669"/>
    <property type="project" value="UniProtKB-KW"/>
</dbReference>
<reference evidence="7" key="3">
    <citation type="journal article" date="2017" name="Plant Physiol. Biochem.">
        <title>Differential oxidative and antioxidative response of duckweed Lemna minor toward plant growth promoting/inhibiting bacteria.</title>
        <authorList>
            <person name="Ishizawa H."/>
            <person name="Kuroda M."/>
            <person name="Morikawa M."/>
            <person name="Ike M."/>
        </authorList>
    </citation>
    <scope>NUCLEOTIDE SEQUENCE [LARGE SCALE GENOMIC DNA]</scope>
    <source>
        <strain evidence="7">H3</strain>
    </source>
</reference>
<dbReference type="PROSITE" id="PS50893">
    <property type="entry name" value="ABC_TRANSPORTER_2"/>
    <property type="match status" value="1"/>
</dbReference>
<reference evidence="7" key="1">
    <citation type="journal article" date="2017" name="Biotechnol. Biofuels">
        <title>Evaluation of environmental bacterial communities as a factor affecting the growth of duckweed Lemna minor.</title>
        <authorList>
            <person name="Ishizawa H."/>
            <person name="Kuroda M."/>
            <person name="Morikawa M."/>
            <person name="Ike M."/>
        </authorList>
    </citation>
    <scope>NUCLEOTIDE SEQUENCE [LARGE SCALE GENOMIC DNA]</scope>
    <source>
        <strain evidence="7">H3</strain>
    </source>
</reference>
<dbReference type="Pfam" id="PF00005">
    <property type="entry name" value="ABC_tran"/>
    <property type="match status" value="1"/>
</dbReference>
<dbReference type="EMBL" id="AP018823">
    <property type="protein sequence ID" value="BBF85012.1"/>
    <property type="molecule type" value="Genomic_DNA"/>
</dbReference>
<evidence type="ECO:0000259" key="5">
    <source>
        <dbReference type="PROSITE" id="PS50893"/>
    </source>
</evidence>
<dbReference type="InterPro" id="IPR003439">
    <property type="entry name" value="ABC_transporter-like_ATP-bd"/>
</dbReference>
<keyword evidence="2" id="KW-0472">Membrane</keyword>
<keyword evidence="4 6" id="KW-0067">ATP-binding</keyword>
<name>A0A3G9GFX8_9NEIS</name>
<feature type="domain" description="ABC transporter" evidence="5">
    <location>
        <begin position="6"/>
        <end position="250"/>
    </location>
</feature>
<protein>
    <submittedName>
        <fullName evidence="6">Branched-chain amino acid transport ATP-binding protein LivG</fullName>
    </submittedName>
</protein>
<evidence type="ECO:0000256" key="3">
    <source>
        <dbReference type="ARBA" id="ARBA00022741"/>
    </source>
</evidence>
<dbReference type="CDD" id="cd03219">
    <property type="entry name" value="ABC_Mj1267_LivG_branched"/>
    <property type="match status" value="1"/>
</dbReference>
<dbReference type="SMART" id="SM00382">
    <property type="entry name" value="AAA"/>
    <property type="match status" value="1"/>
</dbReference>
<gene>
    <name evidence="6" type="ORF">DLM_1388</name>
</gene>
<evidence type="ECO:0000256" key="4">
    <source>
        <dbReference type="ARBA" id="ARBA00022840"/>
    </source>
</evidence>
<dbReference type="FunFam" id="3.40.50.300:FF:000421">
    <property type="entry name" value="Branched-chain amino acid ABC transporter ATP-binding protein"/>
    <property type="match status" value="1"/>
</dbReference>
<dbReference type="SUPFAM" id="SSF52540">
    <property type="entry name" value="P-loop containing nucleoside triphosphate hydrolases"/>
    <property type="match status" value="1"/>
</dbReference>
<dbReference type="AlphaFoldDB" id="A0A3G9GFX8"/>
<accession>A0A3G9GFX8</accession>
<dbReference type="InterPro" id="IPR003593">
    <property type="entry name" value="AAA+_ATPase"/>
</dbReference>
<keyword evidence="7" id="KW-1185">Reference proteome</keyword>